<name>A0A518V9J1_BRELA</name>
<evidence type="ECO:0000313" key="2">
    <source>
        <dbReference type="Proteomes" id="UP000319432"/>
    </source>
</evidence>
<keyword evidence="2" id="KW-1185">Reference proteome</keyword>
<reference evidence="1 2" key="1">
    <citation type="submission" date="2018-11" db="EMBL/GenBank/DDBJ databases">
        <title>Phylogenetic determinants of toxin gene distribution in genomes of Brevibacillus laterosporus.</title>
        <authorList>
            <person name="Glare T.R."/>
            <person name="Durrant A."/>
            <person name="Berry C."/>
            <person name="Palma L."/>
            <person name="Ormskirk M."/>
            <person name="Cox M.O."/>
        </authorList>
    </citation>
    <scope>NUCLEOTIDE SEQUENCE [LARGE SCALE GENOMIC DNA]</scope>
    <source>
        <strain evidence="1 2">1821L</strain>
    </source>
</reference>
<evidence type="ECO:0000313" key="1">
    <source>
        <dbReference type="EMBL" id="QDX93634.1"/>
    </source>
</evidence>
<proteinExistence type="predicted"/>
<organism evidence="1 2">
    <name type="scientific">Brevibacillus laterosporus</name>
    <name type="common">Bacillus laterosporus</name>
    <dbReference type="NCBI Taxonomy" id="1465"/>
    <lineage>
        <taxon>Bacteria</taxon>
        <taxon>Bacillati</taxon>
        <taxon>Bacillota</taxon>
        <taxon>Bacilli</taxon>
        <taxon>Bacillales</taxon>
        <taxon>Paenibacillaceae</taxon>
        <taxon>Brevibacillus</taxon>
    </lineage>
</organism>
<dbReference type="AlphaFoldDB" id="A0A518V9J1"/>
<dbReference type="OrthoDB" id="2084015at2"/>
<sequence length="121" mass="13841">MPMVSMNNKIKVYPALLDDEGKPQTDEWDRPVYGDPFSLRCRMHETTKLVRAQTNQGGVHGINAQEVVSTAQIYCDKLAPIEEGDRIEFVNERGRIRTYTPISIEIRRWVNGKPLLTVINV</sequence>
<protein>
    <submittedName>
        <fullName evidence="1">Uncharacterized protein</fullName>
    </submittedName>
</protein>
<dbReference type="Proteomes" id="UP000319432">
    <property type="component" value="Chromosome"/>
</dbReference>
<accession>A0A518V9J1</accession>
<gene>
    <name evidence="1" type="ORF">EEL30_15815</name>
</gene>
<dbReference type="EMBL" id="CP033464">
    <property type="protein sequence ID" value="QDX93634.1"/>
    <property type="molecule type" value="Genomic_DNA"/>
</dbReference>